<reference evidence="1 2" key="1">
    <citation type="submission" date="2022-06" db="EMBL/GenBank/DDBJ databases">
        <title>Isolation of gut microbiota from human fecal samples.</title>
        <authorList>
            <person name="Pamer E.G."/>
            <person name="Barat B."/>
            <person name="Waligurski E."/>
            <person name="Medina S."/>
            <person name="Paddock L."/>
            <person name="Mostad J."/>
        </authorList>
    </citation>
    <scope>NUCLEOTIDE SEQUENCE [LARGE SCALE GENOMIC DNA]</scope>
    <source>
        <strain evidence="1 2">DFI.1.1</strain>
    </source>
</reference>
<evidence type="ECO:0000313" key="1">
    <source>
        <dbReference type="EMBL" id="MCQ5343056.1"/>
    </source>
</evidence>
<protein>
    <submittedName>
        <fullName evidence="1">Uncharacterized protein</fullName>
    </submittedName>
</protein>
<dbReference type="EMBL" id="JANGEW010000015">
    <property type="protein sequence ID" value="MCQ5343056.1"/>
    <property type="molecule type" value="Genomic_DNA"/>
</dbReference>
<evidence type="ECO:0000313" key="2">
    <source>
        <dbReference type="Proteomes" id="UP001206692"/>
    </source>
</evidence>
<organism evidence="1 2">
    <name type="scientific">Megasphaera massiliensis</name>
    <dbReference type="NCBI Taxonomy" id="1232428"/>
    <lineage>
        <taxon>Bacteria</taxon>
        <taxon>Bacillati</taxon>
        <taxon>Bacillota</taxon>
        <taxon>Negativicutes</taxon>
        <taxon>Veillonellales</taxon>
        <taxon>Veillonellaceae</taxon>
        <taxon>Megasphaera</taxon>
    </lineage>
</organism>
<accession>A0ABT1ST62</accession>
<comment type="caution">
    <text evidence="1">The sequence shown here is derived from an EMBL/GenBank/DDBJ whole genome shotgun (WGS) entry which is preliminary data.</text>
</comment>
<dbReference type="RefSeq" id="WP_062412420.1">
    <property type="nucleotide sequence ID" value="NZ_JAJCIO010000006.1"/>
</dbReference>
<gene>
    <name evidence="1" type="ORF">NE675_08490</name>
</gene>
<proteinExistence type="predicted"/>
<keyword evidence="2" id="KW-1185">Reference proteome</keyword>
<dbReference type="Proteomes" id="UP001206692">
    <property type="component" value="Unassembled WGS sequence"/>
</dbReference>
<sequence>MGLLKGIGIVALGVVGLAASVVGHVVDHALDESGKSLEKARGYDDSELWGRVKDKNLKSYDRVAAAAELKRRKEK</sequence>
<name>A0ABT1ST62_9FIRM</name>